<proteinExistence type="predicted"/>
<reference evidence="4" key="2">
    <citation type="submission" date="2025-09" db="UniProtKB">
        <authorList>
            <consortium name="Ensembl"/>
        </authorList>
    </citation>
    <scope>IDENTIFICATION</scope>
</reference>
<keyword evidence="1" id="KW-0677">Repeat</keyword>
<evidence type="ECO:0000256" key="3">
    <source>
        <dbReference type="SAM" id="Coils"/>
    </source>
</evidence>
<feature type="coiled-coil region" evidence="3">
    <location>
        <begin position="846"/>
        <end position="873"/>
    </location>
</feature>
<dbReference type="GO" id="GO:0003779">
    <property type="term" value="F:actin binding"/>
    <property type="evidence" value="ECO:0007669"/>
    <property type="project" value="UniProtKB-KW"/>
</dbReference>
<dbReference type="Gene3D" id="1.20.58.60">
    <property type="match status" value="10"/>
</dbReference>
<evidence type="ECO:0000256" key="1">
    <source>
        <dbReference type="ARBA" id="ARBA00022737"/>
    </source>
</evidence>
<dbReference type="Pfam" id="PF00435">
    <property type="entry name" value="Spectrin"/>
    <property type="match status" value="13"/>
</dbReference>
<gene>
    <name evidence="4" type="primary">LOC107747680</name>
</gene>
<dbReference type="InterPro" id="IPR018159">
    <property type="entry name" value="Spectrin/alpha-actinin"/>
</dbReference>
<dbReference type="FunFam" id="1.20.58.60:FF:000033">
    <property type="entry name" value="Spectrin beta chain"/>
    <property type="match status" value="1"/>
</dbReference>
<dbReference type="FunFam" id="1.20.58.60:FF:000158">
    <property type="entry name" value="Spectrin beta chain"/>
    <property type="match status" value="1"/>
</dbReference>
<dbReference type="InterPro" id="IPR002017">
    <property type="entry name" value="Spectrin_repeat"/>
</dbReference>
<keyword evidence="2" id="KW-0009">Actin-binding</keyword>
<sequence>KHEAIETDIAAYEERVLAVVAVARELETENYHDIKRIAARKDNVLRLWEYLLELLKARRQRLEMNLGLQRVFQEMLYIMDWMDEMKVSEEDEDGGRRGSWSVERRARLEESRRLWKFFWEMAEEEGWIREKEQILSSDDCGKDLTGAVRLLSQHRALEDEMSGRAGHLQHTVREGQAMADAGHFGEDKIRERIADVQAQWAALEQLAAVRKKRLEEACSLHQFQADADDVDTWTLDALRIVSTADVGHDEFSTQALVKKHKDASAEVASYRSVIDALHEQAQSLPPEQVQAANVNERLAGIEERYKEVSELSRLRKQALQDALALYKMFSEADACEHWIDEKELWLNKVKSLLTSWFHVLNCSLMLIRRWSQFRDLVDQKKESLNSALGVQNYHLDCNETKSWIREKTKVIESTQELGNDLTGVMALQRKLTGMERDLAAIEAKLGDLRGEAERLAGEHPDQAKAITGRLAEITAVWEEMKETLRNREASLGEASKLQQFLRELDDFQSWLSRTQTAIASEDMPNTLAEAEKLLAQHEGIKNEINNYEEDYQKMRDMGEMVTQGQTDAQYMFLRQRLQALDTGWNELHKMWENRQNLLSQSHAYQIFLRDTKQAEAFLNNQEYVLAHTEMPTTLEGAEAAIKKQEDFMTTMDANEDKINGVVEAGRRLASDGNINADRIQEKAASIDDRHKKNREAAVELLMRLKDNRDLQKFLQDCQELSLWINEKMLTAQDMSYDEARNLHSKWLKHQAFMAELQSNKEWLDKIEKEGKQLVSEKPETEAVVKEKLAALQKMWTKLETTTQTKAQCLFDANKAELFTQSCADLDKWLVGLEGQIQSDDYGKDLTSMLENQVEVRQREVEELQSQAHVLRQEGKDTDEVDGRRKEVELKFKELLEPLQKRKDFLMASREIHQFNRDMEDEILWVEERMPLATSTDHGHNLQTVQLLIKKNQTLQKEIQGHQPRCDDIFERSQSILKADSPNVEAIQVRLSDLQQLWSLIIQETEKRHARLEEAHKAQQYYFDAAEAEAWMSEQELYMMSEEKAKDEQSSVAMLKKHQILEQAVEDYAETVHQLSKTSRGLVAANHPESERIGMRQSQVDKLYAGLKDLSEERRGKLEERFRLFQLNREVDDLEQWIAEREVVAGSHELGQDYEHVTREFARDTGNIGQERVDGVNRMADELINAGHTDAATVAEWKDGLNEAWADLLELIDTRTQILAASYELHKFYHDAKEILGRILDKHKKLPEELGRDQNTVETLQRMHTTFEHDIQALGTQVRQLQEDAVRLQSAYAGDKADDIQRREGEVLEAWRSLLEACEGRRTRLLDTGDKFRFFSMVRDLMLWMEDVIRLIETQEKPRDVSSVELLMNNHQGIKAEIDARNDSFTACIELGKSLLARKHYASEEIKEKLLQLTDKRKDMIDKWEDRWEWLRLSEYDGK</sequence>
<protein>
    <submittedName>
        <fullName evidence="4">Spectrin beta chain, non-erythrocytic 1-like</fullName>
    </submittedName>
</protein>
<feature type="coiled-coil region" evidence="3">
    <location>
        <begin position="530"/>
        <end position="557"/>
    </location>
</feature>
<evidence type="ECO:0000313" key="4">
    <source>
        <dbReference type="Ensembl" id="ENSSRHP00000103286.1"/>
    </source>
</evidence>
<evidence type="ECO:0000313" key="5">
    <source>
        <dbReference type="Proteomes" id="UP000472270"/>
    </source>
</evidence>
<name>A0A673NLN6_9TELE</name>
<dbReference type="FunFam" id="1.20.58.60:FF:000019">
    <property type="entry name" value="Spectrin beta chain"/>
    <property type="match status" value="1"/>
</dbReference>
<dbReference type="SMART" id="SM00150">
    <property type="entry name" value="SPEC"/>
    <property type="match status" value="13"/>
</dbReference>
<dbReference type="CDD" id="cd00176">
    <property type="entry name" value="SPEC"/>
    <property type="match status" value="5"/>
</dbReference>
<dbReference type="Ensembl" id="ENSSRHT00000106060.1">
    <property type="protein sequence ID" value="ENSSRHP00000103286.1"/>
    <property type="gene ID" value="ENSSRHG00000050517.1"/>
</dbReference>
<keyword evidence="5" id="KW-1185">Reference proteome</keyword>
<dbReference type="FunFam" id="1.20.58.60:FF:000153">
    <property type="entry name" value="Spectrin beta chain"/>
    <property type="match status" value="1"/>
</dbReference>
<reference evidence="4" key="1">
    <citation type="submission" date="2025-08" db="UniProtKB">
        <authorList>
            <consortium name="Ensembl"/>
        </authorList>
    </citation>
    <scope>IDENTIFICATION</scope>
</reference>
<dbReference type="FunFam" id="1.20.58.60:FF:000028">
    <property type="entry name" value="Spectrin beta chain"/>
    <property type="match status" value="1"/>
</dbReference>
<dbReference type="Proteomes" id="UP000472270">
    <property type="component" value="Unassembled WGS sequence"/>
</dbReference>
<evidence type="ECO:0000256" key="2">
    <source>
        <dbReference type="ARBA" id="ARBA00023203"/>
    </source>
</evidence>
<accession>A0A673NLN6</accession>
<dbReference type="SUPFAM" id="SSF46966">
    <property type="entry name" value="Spectrin repeat"/>
    <property type="match status" value="10"/>
</dbReference>
<organism evidence="4 5">
    <name type="scientific">Sinocyclocheilus rhinocerous</name>
    <dbReference type="NCBI Taxonomy" id="307959"/>
    <lineage>
        <taxon>Eukaryota</taxon>
        <taxon>Metazoa</taxon>
        <taxon>Chordata</taxon>
        <taxon>Craniata</taxon>
        <taxon>Vertebrata</taxon>
        <taxon>Euteleostomi</taxon>
        <taxon>Actinopterygii</taxon>
        <taxon>Neopterygii</taxon>
        <taxon>Teleostei</taxon>
        <taxon>Ostariophysi</taxon>
        <taxon>Cypriniformes</taxon>
        <taxon>Cyprinidae</taxon>
        <taxon>Cyprininae</taxon>
        <taxon>Sinocyclocheilus</taxon>
    </lineage>
</organism>
<keyword evidence="3" id="KW-0175">Coiled coil</keyword>
<dbReference type="FunFam" id="1.20.58.60:FF:000018">
    <property type="entry name" value="Spectrin beta chain"/>
    <property type="match status" value="1"/>
</dbReference>
<dbReference type="PANTHER" id="PTHR11915">
    <property type="entry name" value="SPECTRIN/FILAMIN RELATED CYTOSKELETAL PROTEIN"/>
    <property type="match status" value="1"/>
</dbReference>
<feature type="coiled-coil region" evidence="3">
    <location>
        <begin position="424"/>
        <end position="458"/>
    </location>
</feature>
<dbReference type="FunFam" id="1.20.58.60:FF:000099">
    <property type="entry name" value="Spectrin beta chain"/>
    <property type="match status" value="1"/>
</dbReference>